<dbReference type="eggNOG" id="COG3203">
    <property type="taxonomic scope" value="Bacteria"/>
</dbReference>
<gene>
    <name evidence="13" type="ordered locus">BMULJ_01279</name>
</gene>
<reference evidence="13 14" key="1">
    <citation type="submission" date="2007-04" db="EMBL/GenBank/DDBJ databases">
        <title>Complete genome sequence of Burkholderia multivorans ATCC 17616.</title>
        <authorList>
            <person name="Ohtsubo Y."/>
            <person name="Yamashita A."/>
            <person name="Kurokawa K."/>
            <person name="Takami H."/>
            <person name="Yuhara S."/>
            <person name="Nishiyama E."/>
            <person name="Endo R."/>
            <person name="Miyazaki R."/>
            <person name="Ono A."/>
            <person name="Yano K."/>
            <person name="Ito M."/>
            <person name="Sota M."/>
            <person name="Yuji N."/>
            <person name="Hattori M."/>
            <person name="Tsuda M."/>
        </authorList>
    </citation>
    <scope>NUCLEOTIDE SEQUENCE [LARGE SCALE GENOMIC DNA]</scope>
    <source>
        <strain evidence="14">ATCC 17616 / 249</strain>
    </source>
</reference>
<dbReference type="STRING" id="395019.BMULJ_01279"/>
<evidence type="ECO:0000256" key="10">
    <source>
        <dbReference type="ARBA" id="ARBA00023237"/>
    </source>
</evidence>
<keyword evidence="6 11" id="KW-0732">Signal</keyword>
<dbReference type="Pfam" id="PF13609">
    <property type="entry name" value="Porin_4"/>
    <property type="match status" value="1"/>
</dbReference>
<keyword evidence="10" id="KW-0998">Cell outer membrane</keyword>
<sequence length="372" mass="39390">MRTTSLALCGATLALASGAALAADSSVTLYGIADTFIQYLGNGGAHSFAERSGGSSTSVFGLTGTEDLGGGLRVRFVLENGFNVNNGSLYLDSTAMFVRQSWIGLQHDRYGTLSFGRQYGPGFYLVYPTDPFGLNDATSLYSGNMATIDRRTLATQYDTGRADNSILYQSPVLGGWRLRAMYAFASSVTQPLRRTNGNEFGATLSYSGHGLYAGIGYGNQRSGTLSFPGLPAALDVPSAQYFGAALGYRWGIVNFQFHYTYSRPDDPSPGSLTARLDSAHPYSVVQFGATIAATVSDTIEVAVVHRNVRGAHDNAIGAELGIDHSLSKRTSVYARAGWIRNNGSSTASWSGVSVSAPGATQVLAGVGITHRF</sequence>
<dbReference type="Proteomes" id="UP000008815">
    <property type="component" value="Chromosome 1"/>
</dbReference>
<keyword evidence="14" id="KW-1185">Reference proteome</keyword>
<evidence type="ECO:0000256" key="8">
    <source>
        <dbReference type="ARBA" id="ARBA00023114"/>
    </source>
</evidence>
<dbReference type="PANTHER" id="PTHR34501">
    <property type="entry name" value="PROTEIN YDDL-RELATED"/>
    <property type="match status" value="1"/>
</dbReference>
<feature type="signal peptide" evidence="11">
    <location>
        <begin position="1"/>
        <end position="22"/>
    </location>
</feature>
<comment type="subcellular location">
    <subcellularLocation>
        <location evidence="1">Cell outer membrane</location>
        <topology evidence="1">Multi-pass membrane protein</topology>
    </subcellularLocation>
</comment>
<evidence type="ECO:0000313" key="13">
    <source>
        <dbReference type="EMBL" id="BAG43215.1"/>
    </source>
</evidence>
<dbReference type="GO" id="GO:0006811">
    <property type="term" value="P:monoatomic ion transport"/>
    <property type="evidence" value="ECO:0007669"/>
    <property type="project" value="UniProtKB-KW"/>
</dbReference>
<dbReference type="AlphaFoldDB" id="A0A0H3KIP0"/>
<dbReference type="GO" id="GO:0009279">
    <property type="term" value="C:cell outer membrane"/>
    <property type="evidence" value="ECO:0007669"/>
    <property type="project" value="UniProtKB-SubCell"/>
</dbReference>
<keyword evidence="8" id="KW-0626">Porin</keyword>
<dbReference type="SUPFAM" id="SSF56935">
    <property type="entry name" value="Porins"/>
    <property type="match status" value="1"/>
</dbReference>
<organism evidence="13 14">
    <name type="scientific">Burkholderia multivorans (strain ATCC 17616 / 249)</name>
    <dbReference type="NCBI Taxonomy" id="395019"/>
    <lineage>
        <taxon>Bacteria</taxon>
        <taxon>Pseudomonadati</taxon>
        <taxon>Pseudomonadota</taxon>
        <taxon>Betaproteobacteria</taxon>
        <taxon>Burkholderiales</taxon>
        <taxon>Burkholderiaceae</taxon>
        <taxon>Burkholderia</taxon>
        <taxon>Burkholderia cepacia complex</taxon>
    </lineage>
</organism>
<feature type="domain" description="Porin" evidence="12">
    <location>
        <begin position="12"/>
        <end position="343"/>
    </location>
</feature>
<proteinExistence type="predicted"/>
<keyword evidence="7" id="KW-0406">Ion transport</keyword>
<evidence type="ECO:0000256" key="9">
    <source>
        <dbReference type="ARBA" id="ARBA00023136"/>
    </source>
</evidence>
<keyword evidence="3" id="KW-0813">Transport</keyword>
<dbReference type="RefSeq" id="WP_012213641.1">
    <property type="nucleotide sequence ID" value="NC_010084.1"/>
</dbReference>
<dbReference type="InterPro" id="IPR050298">
    <property type="entry name" value="Gram-neg_bact_OMP"/>
</dbReference>
<evidence type="ECO:0000256" key="5">
    <source>
        <dbReference type="ARBA" id="ARBA00022692"/>
    </source>
</evidence>
<dbReference type="Gene3D" id="2.40.160.10">
    <property type="entry name" value="Porin"/>
    <property type="match status" value="1"/>
</dbReference>
<evidence type="ECO:0000256" key="1">
    <source>
        <dbReference type="ARBA" id="ARBA00004571"/>
    </source>
</evidence>
<evidence type="ECO:0000313" key="14">
    <source>
        <dbReference type="Proteomes" id="UP000008815"/>
    </source>
</evidence>
<dbReference type="PANTHER" id="PTHR34501:SF9">
    <property type="entry name" value="MAJOR OUTER MEMBRANE PROTEIN P.IA"/>
    <property type="match status" value="1"/>
</dbReference>
<dbReference type="GO" id="GO:0015288">
    <property type="term" value="F:porin activity"/>
    <property type="evidence" value="ECO:0007669"/>
    <property type="project" value="UniProtKB-KW"/>
</dbReference>
<evidence type="ECO:0000256" key="11">
    <source>
        <dbReference type="SAM" id="SignalP"/>
    </source>
</evidence>
<dbReference type="CDD" id="cd00342">
    <property type="entry name" value="gram_neg_porins"/>
    <property type="match status" value="1"/>
</dbReference>
<dbReference type="InterPro" id="IPR033900">
    <property type="entry name" value="Gram_neg_porin_domain"/>
</dbReference>
<dbReference type="GO" id="GO:0046930">
    <property type="term" value="C:pore complex"/>
    <property type="evidence" value="ECO:0007669"/>
    <property type="project" value="UniProtKB-KW"/>
</dbReference>
<evidence type="ECO:0000256" key="2">
    <source>
        <dbReference type="ARBA" id="ARBA00011233"/>
    </source>
</evidence>
<keyword evidence="9" id="KW-0472">Membrane</keyword>
<evidence type="ECO:0000256" key="7">
    <source>
        <dbReference type="ARBA" id="ARBA00023065"/>
    </source>
</evidence>
<keyword evidence="5" id="KW-0812">Transmembrane</keyword>
<dbReference type="KEGG" id="bmu:Bmul_1963"/>
<dbReference type="EMBL" id="AP009385">
    <property type="protein sequence ID" value="BAG43215.1"/>
    <property type="molecule type" value="Genomic_DNA"/>
</dbReference>
<dbReference type="HOGENOM" id="CLU_038238_1_1_4"/>
<evidence type="ECO:0000256" key="6">
    <source>
        <dbReference type="ARBA" id="ARBA00022729"/>
    </source>
</evidence>
<accession>A0A0H3KIP0</accession>
<dbReference type="KEGG" id="bmj:BMULJ_01279"/>
<feature type="chain" id="PRO_5002613582" evidence="11">
    <location>
        <begin position="23"/>
        <end position="372"/>
    </location>
</feature>
<comment type="subunit">
    <text evidence="2">Homotrimer.</text>
</comment>
<dbReference type="InterPro" id="IPR023614">
    <property type="entry name" value="Porin_dom_sf"/>
</dbReference>
<evidence type="ECO:0000256" key="4">
    <source>
        <dbReference type="ARBA" id="ARBA00022452"/>
    </source>
</evidence>
<evidence type="ECO:0000256" key="3">
    <source>
        <dbReference type="ARBA" id="ARBA00022448"/>
    </source>
</evidence>
<keyword evidence="4" id="KW-1134">Transmembrane beta strand</keyword>
<name>A0A0H3KIP0_BURM1</name>
<protein>
    <submittedName>
        <fullName evidence="13">Outer membrane porin</fullName>
    </submittedName>
</protein>
<evidence type="ECO:0000259" key="12">
    <source>
        <dbReference type="Pfam" id="PF13609"/>
    </source>
</evidence>